<dbReference type="InterPro" id="IPR037489">
    <property type="entry name" value="RAD52-like"/>
</dbReference>
<accession>A0AAE1MRQ2</accession>
<dbReference type="GO" id="GO:0000724">
    <property type="term" value="P:double-strand break repair via homologous recombination"/>
    <property type="evidence" value="ECO:0007669"/>
    <property type="project" value="InterPro"/>
</dbReference>
<reference evidence="1" key="1">
    <citation type="submission" date="2023-10" db="EMBL/GenBank/DDBJ databases">
        <title>Chromosome-level genome of the transformable northern wattle, Acacia crassicarpa.</title>
        <authorList>
            <person name="Massaro I."/>
            <person name="Sinha N.R."/>
            <person name="Poethig S."/>
            <person name="Leichty A.R."/>
        </authorList>
    </citation>
    <scope>NUCLEOTIDE SEQUENCE</scope>
    <source>
        <strain evidence="1">Acra3RX</strain>
        <tissue evidence="1">Leaf</tissue>
    </source>
</reference>
<sequence>MASSICRNLISFIGLGNRPSTASSFSCGNEVPPVGAVLVRAPRGRNLPGSLSVVSALEPSNSSGISSDSNYVVPTEKSFPLSDPSNITRPLAEILSDLNKKVPDNIVEADVHGTPLIRWYHANRMLNFYAPGWCGESYVRSSKDGTVTVLYWITVRGSDGEVIRGSTGTVYPSDGIKDPVAAATELAFCKACARLGLGLYLYYEAQP</sequence>
<name>A0AAE1MRQ2_9FABA</name>
<dbReference type="GO" id="GO:0003677">
    <property type="term" value="F:DNA binding"/>
    <property type="evidence" value="ECO:0007669"/>
    <property type="project" value="InterPro"/>
</dbReference>
<organism evidence="1 2">
    <name type="scientific">Acacia crassicarpa</name>
    <name type="common">northern wattle</name>
    <dbReference type="NCBI Taxonomy" id="499986"/>
    <lineage>
        <taxon>Eukaryota</taxon>
        <taxon>Viridiplantae</taxon>
        <taxon>Streptophyta</taxon>
        <taxon>Embryophyta</taxon>
        <taxon>Tracheophyta</taxon>
        <taxon>Spermatophyta</taxon>
        <taxon>Magnoliopsida</taxon>
        <taxon>eudicotyledons</taxon>
        <taxon>Gunneridae</taxon>
        <taxon>Pentapetalae</taxon>
        <taxon>rosids</taxon>
        <taxon>fabids</taxon>
        <taxon>Fabales</taxon>
        <taxon>Fabaceae</taxon>
        <taxon>Caesalpinioideae</taxon>
        <taxon>mimosoid clade</taxon>
        <taxon>Acacieae</taxon>
        <taxon>Acacia</taxon>
    </lineage>
</organism>
<gene>
    <name evidence="1" type="ORF">QN277_023521</name>
</gene>
<protein>
    <submittedName>
        <fullName evidence="1">Uncharacterized protein</fullName>
    </submittedName>
</protein>
<comment type="caution">
    <text evidence="1">The sequence shown here is derived from an EMBL/GenBank/DDBJ whole genome shotgun (WGS) entry which is preliminary data.</text>
</comment>
<evidence type="ECO:0000313" key="1">
    <source>
        <dbReference type="EMBL" id="KAK4270491.1"/>
    </source>
</evidence>
<dbReference type="AlphaFoldDB" id="A0AAE1MRQ2"/>
<dbReference type="PANTHER" id="PTHR34050:SF3">
    <property type="entry name" value="DNA REPAIR RAD52-LIKE PROTEIN 2, CHLOROPLASTIC"/>
    <property type="match status" value="1"/>
</dbReference>
<dbReference type="PANTHER" id="PTHR34050">
    <property type="entry name" value="DNA REPAIR RAD52-LIKE PROTEIN 2, CHLOROPLASTIC"/>
    <property type="match status" value="1"/>
</dbReference>
<proteinExistence type="predicted"/>
<dbReference type="Proteomes" id="UP001293593">
    <property type="component" value="Unassembled WGS sequence"/>
</dbReference>
<dbReference type="EMBL" id="JAWXYG010000006">
    <property type="protein sequence ID" value="KAK4270491.1"/>
    <property type="molecule type" value="Genomic_DNA"/>
</dbReference>
<keyword evidence="2" id="KW-1185">Reference proteome</keyword>
<evidence type="ECO:0000313" key="2">
    <source>
        <dbReference type="Proteomes" id="UP001293593"/>
    </source>
</evidence>